<dbReference type="STRING" id="6290.A0A0N4VZE1"/>
<dbReference type="WBParaSite" id="HPLM_0000266301-mRNA-1">
    <property type="protein sequence ID" value="HPLM_0000266301-mRNA-1"/>
    <property type="gene ID" value="HPLM_0000266301"/>
</dbReference>
<keyword evidence="1" id="KW-0677">Repeat</keyword>
<sequence>MHSQLWTLIAEAERLSTLAKTGSTKDVMSIALQQHYLVRALQLNKANDEAWLRLALLYYTNGAMVEAHLTIETALKHNPQLAEAWCAWALKAESEGLDHEAMDMYRHSISIKPVPAAVMKYTSFLCQSLRVKSFDPATVMIDFSKVLRLRDEMESSDKPLLLHIGVLAELFGHYEDAAQCIADSGRSGPHLQRARMYVRIIVVFNTLFYVFDLCDAYICMAELNKKASISLAFICAITPFDSFT</sequence>
<organism evidence="5">
    <name type="scientific">Haemonchus placei</name>
    <name type="common">Barber's pole worm</name>
    <dbReference type="NCBI Taxonomy" id="6290"/>
    <lineage>
        <taxon>Eukaryota</taxon>
        <taxon>Metazoa</taxon>
        <taxon>Ecdysozoa</taxon>
        <taxon>Nematoda</taxon>
        <taxon>Chromadorea</taxon>
        <taxon>Rhabditida</taxon>
        <taxon>Rhabditina</taxon>
        <taxon>Rhabditomorpha</taxon>
        <taxon>Strongyloidea</taxon>
        <taxon>Trichostrongylidae</taxon>
        <taxon>Haemonchus</taxon>
    </lineage>
</organism>
<dbReference type="InterPro" id="IPR011990">
    <property type="entry name" value="TPR-like_helical_dom_sf"/>
</dbReference>
<dbReference type="GO" id="GO:0006401">
    <property type="term" value="P:RNA catabolic process"/>
    <property type="evidence" value="ECO:0007669"/>
    <property type="project" value="InterPro"/>
</dbReference>
<evidence type="ECO:0000313" key="4">
    <source>
        <dbReference type="Proteomes" id="UP000268014"/>
    </source>
</evidence>
<evidence type="ECO:0000256" key="1">
    <source>
        <dbReference type="ARBA" id="ARBA00022737"/>
    </source>
</evidence>
<dbReference type="InterPro" id="IPR039226">
    <property type="entry name" value="Ski3/TTC37"/>
</dbReference>
<dbReference type="Gene3D" id="1.25.40.10">
    <property type="entry name" value="Tetratricopeptide repeat domain"/>
    <property type="match status" value="1"/>
</dbReference>
<evidence type="ECO:0000313" key="5">
    <source>
        <dbReference type="WBParaSite" id="HPLM_0000266301-mRNA-1"/>
    </source>
</evidence>
<dbReference type="AlphaFoldDB" id="A0A0N4VZE1"/>
<reference evidence="5" key="1">
    <citation type="submission" date="2017-02" db="UniProtKB">
        <authorList>
            <consortium name="WormBaseParasite"/>
        </authorList>
    </citation>
    <scope>IDENTIFICATION</scope>
</reference>
<name>A0A0N4VZE1_HAEPC</name>
<evidence type="ECO:0000256" key="2">
    <source>
        <dbReference type="ARBA" id="ARBA00022803"/>
    </source>
</evidence>
<dbReference type="Pfam" id="PF14559">
    <property type="entry name" value="TPR_19"/>
    <property type="match status" value="1"/>
</dbReference>
<keyword evidence="2" id="KW-0802">TPR repeat</keyword>
<evidence type="ECO:0000313" key="3">
    <source>
        <dbReference type="EMBL" id="VDO16144.1"/>
    </source>
</evidence>
<protein>
    <submittedName>
        <fullName evidence="5">TPR_REGION domain-containing protein</fullName>
    </submittedName>
</protein>
<dbReference type="OrthoDB" id="421075at2759"/>
<reference evidence="3 4" key="2">
    <citation type="submission" date="2018-11" db="EMBL/GenBank/DDBJ databases">
        <authorList>
            <consortium name="Pathogen Informatics"/>
        </authorList>
    </citation>
    <scope>NUCLEOTIDE SEQUENCE [LARGE SCALE GENOMIC DNA]</scope>
    <source>
        <strain evidence="3 4">MHpl1</strain>
    </source>
</reference>
<gene>
    <name evidence="3" type="ORF">HPLM_LOCUS2659</name>
</gene>
<keyword evidence="4" id="KW-1185">Reference proteome</keyword>
<dbReference type="GO" id="GO:0055087">
    <property type="term" value="C:Ski complex"/>
    <property type="evidence" value="ECO:0007669"/>
    <property type="project" value="InterPro"/>
</dbReference>
<dbReference type="PANTHER" id="PTHR15704">
    <property type="entry name" value="SUPERKILLER 3 PROTEIN-RELATED"/>
    <property type="match status" value="1"/>
</dbReference>
<accession>A0A0N4VZE1</accession>
<dbReference type="SUPFAM" id="SSF48452">
    <property type="entry name" value="TPR-like"/>
    <property type="match status" value="1"/>
</dbReference>
<dbReference type="EMBL" id="UZAF01006146">
    <property type="protein sequence ID" value="VDO16144.1"/>
    <property type="molecule type" value="Genomic_DNA"/>
</dbReference>
<dbReference type="Proteomes" id="UP000268014">
    <property type="component" value="Unassembled WGS sequence"/>
</dbReference>
<proteinExistence type="predicted"/>
<dbReference type="PANTHER" id="PTHR15704:SF7">
    <property type="entry name" value="SUPERKILLER COMPLEX PROTEIN 3"/>
    <property type="match status" value="1"/>
</dbReference>